<evidence type="ECO:0000259" key="2">
    <source>
        <dbReference type="SMART" id="SM00382"/>
    </source>
</evidence>
<feature type="domain" description="AAA+ ATPase" evidence="2">
    <location>
        <begin position="42"/>
        <end position="371"/>
    </location>
</feature>
<dbReference type="SMART" id="SM00382">
    <property type="entry name" value="AAA"/>
    <property type="match status" value="1"/>
</dbReference>
<feature type="region of interest" description="Disordered" evidence="1">
    <location>
        <begin position="200"/>
        <end position="223"/>
    </location>
</feature>
<keyword evidence="4" id="KW-1185">Reference proteome</keyword>
<comment type="caution">
    <text evidence="3">The sequence shown here is derived from an EMBL/GenBank/DDBJ whole genome shotgun (WGS) entry which is preliminary data.</text>
</comment>
<accession>A0ABQ2LSN5</accession>
<dbReference type="Proteomes" id="UP000631535">
    <property type="component" value="Unassembled WGS sequence"/>
</dbReference>
<organism evidence="3 4">
    <name type="scientific">Streptomyces daqingensis</name>
    <dbReference type="NCBI Taxonomy" id="1472640"/>
    <lineage>
        <taxon>Bacteria</taxon>
        <taxon>Bacillati</taxon>
        <taxon>Actinomycetota</taxon>
        <taxon>Actinomycetes</taxon>
        <taxon>Kitasatosporales</taxon>
        <taxon>Streptomycetaceae</taxon>
        <taxon>Streptomyces</taxon>
    </lineage>
</organism>
<name>A0ABQ2LSN5_9ACTN</name>
<dbReference type="EMBL" id="BMMP01000001">
    <property type="protein sequence ID" value="GGO42745.1"/>
    <property type="molecule type" value="Genomic_DNA"/>
</dbReference>
<feature type="region of interest" description="Disordered" evidence="1">
    <location>
        <begin position="630"/>
        <end position="659"/>
    </location>
</feature>
<evidence type="ECO:0000256" key="1">
    <source>
        <dbReference type="SAM" id="MobiDB-lite"/>
    </source>
</evidence>
<dbReference type="InterPro" id="IPR027417">
    <property type="entry name" value="P-loop_NTPase"/>
</dbReference>
<gene>
    <name evidence="3" type="ORF">GCM10012287_04340</name>
</gene>
<dbReference type="InterPro" id="IPR003593">
    <property type="entry name" value="AAA+_ATPase"/>
</dbReference>
<reference evidence="4" key="1">
    <citation type="journal article" date="2019" name="Int. J. Syst. Evol. Microbiol.">
        <title>The Global Catalogue of Microorganisms (GCM) 10K type strain sequencing project: providing services to taxonomists for standard genome sequencing and annotation.</title>
        <authorList>
            <consortium name="The Broad Institute Genomics Platform"/>
            <consortium name="The Broad Institute Genome Sequencing Center for Infectious Disease"/>
            <person name="Wu L."/>
            <person name="Ma J."/>
        </authorList>
    </citation>
    <scope>NUCLEOTIDE SEQUENCE [LARGE SCALE GENOMIC DNA]</scope>
    <source>
        <strain evidence="4">CGMCC 4.7178</strain>
    </source>
</reference>
<proteinExistence type="predicted"/>
<protein>
    <recommendedName>
        <fullName evidence="2">AAA+ ATPase domain-containing protein</fullName>
    </recommendedName>
</protein>
<evidence type="ECO:0000313" key="3">
    <source>
        <dbReference type="EMBL" id="GGO42745.1"/>
    </source>
</evidence>
<dbReference type="SUPFAM" id="SSF52540">
    <property type="entry name" value="P-loop containing nucleoside triphosphate hydrolases"/>
    <property type="match status" value="1"/>
</dbReference>
<feature type="region of interest" description="Disordered" evidence="1">
    <location>
        <begin position="724"/>
        <end position="747"/>
    </location>
</feature>
<feature type="compositionally biased region" description="Polar residues" evidence="1">
    <location>
        <begin position="738"/>
        <end position="747"/>
    </location>
</feature>
<evidence type="ECO:0000313" key="4">
    <source>
        <dbReference type="Proteomes" id="UP000631535"/>
    </source>
</evidence>
<sequence>MCMADRARLLYGRDPLLRSLMPQLTGLAYGERARVRWEPRPDPPVVLITGQHGMGRTAVLDALASRYAGRLPFAYIRAVPPDQRPTAAGRDGAPSTAANLVQLLQELVCGLAPGLPSRYPLRRPSARHPFRVLLPGLVAVSTWEAGAVAERDETCLRIARMLIACGLSSEEPGDLARALAEAVDLPPEQGGDEVDLGAEAGRHERENGSKQKDSGNREDAHRRQLTQRLAEKLEEFCPVSPAQIWYGKQHGEVAAASADSPAPLVRLGLRLHQGGDPGHASARTLVAALLHDIAAAYGPLQRANRERWPLILLDDAHHPSGKRFIDLLLGERAKPDRQPDDHLIVAATHLGGVPDDAPDAVRCELPLLAEALSETAPRRGRSPSAGLLVVPLTPLGPGEILSLLDRADTTLHHYLASAVYAVTDGHPAASEMFCDAVLAAVRGGQDVVPESLLRLRGPDGRPVTTAILERLVPEPRQRHRLVQLCLARDRTAAEALAGHLGLRGPEQLQANAAEDYLETHQWQRYPTSDGPLVAHPLLQRLLMAEARRIMSDKGGELWQDVHDFLVQHHRDPGNGGVEHAQWHSMAAGRTQTVAGVLEELFELGKGQRGGAGEWLTLLAYCATAPVPPCDDGEDARTGTALREQAGPPGNPGPYDEAGSRDEALLSINSLLHALWCLSEAHTEPDRDLRAAVREEFGCLSRLHPTWRTELRHVARTWPAAAEKKRPFTVPPATADKPGTSQSFRGPA</sequence>
<feature type="compositionally biased region" description="Basic and acidic residues" evidence="1">
    <location>
        <begin position="200"/>
        <end position="222"/>
    </location>
</feature>